<dbReference type="EMBL" id="CP005385">
    <property type="protein sequence ID" value="AGK04759.1"/>
    <property type="molecule type" value="Genomic_DNA"/>
</dbReference>
<proteinExistence type="predicted"/>
<organism evidence="1 2">
    <name type="scientific">Meiothermus ruber (strain ATCC 35948 / DSM 1279 / VKM B-1258 / 21)</name>
    <name type="common">Thermus ruber</name>
    <dbReference type="NCBI Taxonomy" id="504728"/>
    <lineage>
        <taxon>Bacteria</taxon>
        <taxon>Thermotogati</taxon>
        <taxon>Deinococcota</taxon>
        <taxon>Deinococci</taxon>
        <taxon>Thermales</taxon>
        <taxon>Thermaceae</taxon>
        <taxon>Meiothermus</taxon>
    </lineage>
</organism>
<evidence type="ECO:0000313" key="2">
    <source>
        <dbReference type="Proteomes" id="UP000013026"/>
    </source>
</evidence>
<gene>
    <name evidence="1" type="ORF">K649_07305</name>
</gene>
<dbReference type="KEGG" id="mre:K649_07305"/>
<evidence type="ECO:0000313" key="1">
    <source>
        <dbReference type="EMBL" id="AGK04759.1"/>
    </source>
</evidence>
<accession>M9XCU0</accession>
<dbReference type="STRING" id="504728.K649_07305"/>
<reference evidence="1 2" key="1">
    <citation type="submission" date="2013-04" db="EMBL/GenBank/DDBJ databases">
        <authorList>
            <person name="Chin J."/>
            <person name="Alexander D.H."/>
            <person name="Marks P."/>
            <person name="Korlach J."/>
            <person name="Clum A."/>
            <person name="Copeland A."/>
        </authorList>
    </citation>
    <scope>NUCLEOTIDE SEQUENCE [LARGE SCALE GENOMIC DNA]</scope>
    <source>
        <strain evidence="2">ATCC 35948 / DSM 1279 / VKM B-1258 / 21</strain>
    </source>
</reference>
<name>M9XCU0_MEIRD</name>
<dbReference type="Proteomes" id="UP000013026">
    <property type="component" value="Chromosome"/>
</dbReference>
<protein>
    <submittedName>
        <fullName evidence="1">Uncharacterized protein</fullName>
    </submittedName>
</protein>
<sequence>MSELVLQRATSSVASQVSQLRCEMSSGMQPLELLRESLGVRQEDCRKLQAITFGMFQEMMVHL</sequence>
<dbReference type="AlphaFoldDB" id="M9XCU0"/>